<dbReference type="PROSITE" id="PS00113">
    <property type="entry name" value="ADENYLATE_KINASE"/>
    <property type="match status" value="1"/>
</dbReference>
<evidence type="ECO:0000256" key="2">
    <source>
        <dbReference type="ARBA" id="ARBA00022741"/>
    </source>
</evidence>
<comment type="similarity">
    <text evidence="4">Belongs to the adenylate kinase family.</text>
</comment>
<dbReference type="PANTHER" id="PTHR23359">
    <property type="entry name" value="NUCLEOTIDE KINASE"/>
    <property type="match status" value="1"/>
</dbReference>
<accession>A0A2T2NZZ0</accession>
<proteinExistence type="inferred from homology"/>
<evidence type="ECO:0000256" key="3">
    <source>
        <dbReference type="ARBA" id="ARBA00022777"/>
    </source>
</evidence>
<dbReference type="CDD" id="cd01428">
    <property type="entry name" value="ADK"/>
    <property type="match status" value="1"/>
</dbReference>
<dbReference type="AlphaFoldDB" id="A0A2T2NZZ0"/>
<dbReference type="EMBL" id="KZ678131">
    <property type="protein sequence ID" value="PSN70972.1"/>
    <property type="molecule type" value="Genomic_DNA"/>
</dbReference>
<dbReference type="InterPro" id="IPR027417">
    <property type="entry name" value="P-loop_NTPase"/>
</dbReference>
<dbReference type="Proteomes" id="UP000240883">
    <property type="component" value="Unassembled WGS sequence"/>
</dbReference>
<evidence type="ECO:0000256" key="4">
    <source>
        <dbReference type="RuleBase" id="RU003330"/>
    </source>
</evidence>
<evidence type="ECO:0000313" key="5">
    <source>
        <dbReference type="EMBL" id="PSN70972.1"/>
    </source>
</evidence>
<keyword evidence="2" id="KW-0547">Nucleotide-binding</keyword>
<dbReference type="Gene3D" id="3.40.50.300">
    <property type="entry name" value="P-loop containing nucleotide triphosphate hydrolases"/>
    <property type="match status" value="1"/>
</dbReference>
<dbReference type="GO" id="GO:0006139">
    <property type="term" value="P:nucleobase-containing compound metabolic process"/>
    <property type="evidence" value="ECO:0007669"/>
    <property type="project" value="InterPro"/>
</dbReference>
<dbReference type="HAMAP" id="MF_00235">
    <property type="entry name" value="Adenylate_kinase_Adk"/>
    <property type="match status" value="1"/>
</dbReference>
<dbReference type="InterPro" id="IPR000850">
    <property type="entry name" value="Adenylat/UMP-CMP_kin"/>
</dbReference>
<keyword evidence="5" id="KW-0378">Hydrolase</keyword>
<dbReference type="InterPro" id="IPR033690">
    <property type="entry name" value="Adenylat_kinase_CS"/>
</dbReference>
<evidence type="ECO:0000256" key="1">
    <source>
        <dbReference type="ARBA" id="ARBA00022679"/>
    </source>
</evidence>
<dbReference type="OrthoDB" id="442176at2759"/>
<dbReference type="STRING" id="1448308.A0A2T2NZZ0"/>
<dbReference type="Pfam" id="PF00406">
    <property type="entry name" value="ADK"/>
    <property type="match status" value="1"/>
</dbReference>
<dbReference type="PRINTS" id="PR00094">
    <property type="entry name" value="ADENYLTKNASE"/>
</dbReference>
<protein>
    <submittedName>
        <fullName evidence="5">P-loop containing nucleoside triphosphate hydrolase protein</fullName>
    </submittedName>
</protein>
<sequence>MSSPIQIISVLGGPGSGKGTQCTMLETQYENVIHFSIGDLLRKEAADPDSPHRETIQENMCLGRVGPKEITVAILRKNIEQAAAEGMRFLFLDGFPRKLDQAEYFEEQFGLLSLVLSFECSDNILVQRLAQRGRNDDDTETIKKRIDTYHKVTSEVLDLYEKKAKVVKINANTGVDTVFAEIQKVLEQSSIQLCCSNNIVEKV</sequence>
<dbReference type="SUPFAM" id="SSF52540">
    <property type="entry name" value="P-loop containing nucleoside triphosphate hydrolases"/>
    <property type="match status" value="1"/>
</dbReference>
<organism evidence="5 6">
    <name type="scientific">Corynespora cassiicola Philippines</name>
    <dbReference type="NCBI Taxonomy" id="1448308"/>
    <lineage>
        <taxon>Eukaryota</taxon>
        <taxon>Fungi</taxon>
        <taxon>Dikarya</taxon>
        <taxon>Ascomycota</taxon>
        <taxon>Pezizomycotina</taxon>
        <taxon>Dothideomycetes</taxon>
        <taxon>Pleosporomycetidae</taxon>
        <taxon>Pleosporales</taxon>
        <taxon>Corynesporascaceae</taxon>
        <taxon>Corynespora</taxon>
    </lineage>
</organism>
<keyword evidence="1 4" id="KW-0808">Transferase</keyword>
<gene>
    <name evidence="5" type="ORF">BS50DRAFT_485720</name>
</gene>
<name>A0A2T2NZZ0_CORCC</name>
<reference evidence="5 6" key="1">
    <citation type="journal article" date="2018" name="Front. Microbiol.">
        <title>Genome-Wide Analysis of Corynespora cassiicola Leaf Fall Disease Putative Effectors.</title>
        <authorList>
            <person name="Lopez D."/>
            <person name="Ribeiro S."/>
            <person name="Label P."/>
            <person name="Fumanal B."/>
            <person name="Venisse J.S."/>
            <person name="Kohler A."/>
            <person name="de Oliveira R.R."/>
            <person name="Labutti K."/>
            <person name="Lipzen A."/>
            <person name="Lail K."/>
            <person name="Bauer D."/>
            <person name="Ohm R.A."/>
            <person name="Barry K.W."/>
            <person name="Spatafora J."/>
            <person name="Grigoriev I.V."/>
            <person name="Martin F.M."/>
            <person name="Pujade-Renaud V."/>
        </authorList>
    </citation>
    <scope>NUCLEOTIDE SEQUENCE [LARGE SCALE GENOMIC DNA]</scope>
    <source>
        <strain evidence="5 6">Philippines</strain>
    </source>
</reference>
<dbReference type="GO" id="GO:0019205">
    <property type="term" value="F:nucleobase-containing compound kinase activity"/>
    <property type="evidence" value="ECO:0007669"/>
    <property type="project" value="InterPro"/>
</dbReference>
<dbReference type="GO" id="GO:0016787">
    <property type="term" value="F:hydrolase activity"/>
    <property type="evidence" value="ECO:0007669"/>
    <property type="project" value="UniProtKB-KW"/>
</dbReference>
<keyword evidence="3 4" id="KW-0418">Kinase</keyword>
<dbReference type="GO" id="GO:0005524">
    <property type="term" value="F:ATP binding"/>
    <property type="evidence" value="ECO:0007669"/>
    <property type="project" value="InterPro"/>
</dbReference>
<evidence type="ECO:0000313" key="6">
    <source>
        <dbReference type="Proteomes" id="UP000240883"/>
    </source>
</evidence>
<keyword evidence="6" id="KW-1185">Reference proteome</keyword>